<proteinExistence type="predicted"/>
<organism evidence="1">
    <name type="scientific">viral metagenome</name>
    <dbReference type="NCBI Taxonomy" id="1070528"/>
    <lineage>
        <taxon>unclassified sequences</taxon>
        <taxon>metagenomes</taxon>
        <taxon>organismal metagenomes</taxon>
    </lineage>
</organism>
<sequence length="114" mass="14328">MRTNIFLYWKKYKIFVYYKYCIMNNCHLLNVYKHSHKQDDYNESCDLDDFQESYDVNYIYYQCYVDDKNRFRYFETSPNSVTQHPKMPLHKISKNIPTFFHKTILYFKYIPKFF</sequence>
<protein>
    <submittedName>
        <fullName evidence="1">Uncharacterized protein</fullName>
    </submittedName>
</protein>
<accession>A0A6C0HB02</accession>
<reference evidence="1" key="1">
    <citation type="journal article" date="2020" name="Nature">
        <title>Giant virus diversity and host interactions through global metagenomics.</title>
        <authorList>
            <person name="Schulz F."/>
            <person name="Roux S."/>
            <person name="Paez-Espino D."/>
            <person name="Jungbluth S."/>
            <person name="Walsh D.A."/>
            <person name="Denef V.J."/>
            <person name="McMahon K.D."/>
            <person name="Konstantinidis K.T."/>
            <person name="Eloe-Fadrosh E.A."/>
            <person name="Kyrpides N.C."/>
            <person name="Woyke T."/>
        </authorList>
    </citation>
    <scope>NUCLEOTIDE SEQUENCE</scope>
    <source>
        <strain evidence="1">GVMAG-M-3300023179-90</strain>
    </source>
</reference>
<dbReference type="AlphaFoldDB" id="A0A6C0HB02"/>
<name>A0A6C0HB02_9ZZZZ</name>
<dbReference type="EMBL" id="MN739920">
    <property type="protein sequence ID" value="QHT77634.1"/>
    <property type="molecule type" value="Genomic_DNA"/>
</dbReference>
<evidence type="ECO:0000313" key="1">
    <source>
        <dbReference type="EMBL" id="QHT77634.1"/>
    </source>
</evidence>